<evidence type="ECO:0000313" key="3">
    <source>
        <dbReference type="Proteomes" id="UP000006233"/>
    </source>
</evidence>
<gene>
    <name evidence="2" type="ORF">GCWU000323_01687</name>
</gene>
<dbReference type="Proteomes" id="UP000006233">
    <property type="component" value="Unassembled WGS sequence"/>
</dbReference>
<reference evidence="2 3" key="1">
    <citation type="submission" date="2009-09" db="EMBL/GenBank/DDBJ databases">
        <authorList>
            <person name="Weinstock G."/>
            <person name="Sodergren E."/>
            <person name="Clifton S."/>
            <person name="Fulton L."/>
            <person name="Fulton B."/>
            <person name="Courtney L."/>
            <person name="Fronick C."/>
            <person name="Harrison M."/>
            <person name="Strong C."/>
            <person name="Farmer C."/>
            <person name="Delahaunty K."/>
            <person name="Markovic C."/>
            <person name="Hall O."/>
            <person name="Minx P."/>
            <person name="Tomlinson C."/>
            <person name="Mitreva M."/>
            <person name="Nelson J."/>
            <person name="Hou S."/>
            <person name="Wollam A."/>
            <person name="Pepin K.H."/>
            <person name="Johnson M."/>
            <person name="Bhonagiri V."/>
            <person name="Nash W.E."/>
            <person name="Warren W."/>
            <person name="Chinwalla A."/>
            <person name="Mardis E.R."/>
            <person name="Wilson R.K."/>
        </authorList>
    </citation>
    <scope>NUCLEOTIDE SEQUENCE [LARGE SCALE GENOMIC DNA]</scope>
    <source>
        <strain evidence="2 3">F0254</strain>
    </source>
</reference>
<feature type="signal peptide" evidence="1">
    <location>
        <begin position="1"/>
        <end position="22"/>
    </location>
</feature>
<dbReference type="InterPro" id="IPR007497">
    <property type="entry name" value="SIMPL/DUF541"/>
</dbReference>
<name>C9MYP9_9FUSO</name>
<evidence type="ECO:0000313" key="2">
    <source>
        <dbReference type="EMBL" id="EEX74251.1"/>
    </source>
</evidence>
<dbReference type="InterPro" id="IPR052022">
    <property type="entry name" value="26kDa_periplasmic_antigen"/>
</dbReference>
<protein>
    <recommendedName>
        <fullName evidence="4">SIMPL domain-containing protein</fullName>
    </recommendedName>
</protein>
<dbReference type="eggNOG" id="COG2968">
    <property type="taxonomic scope" value="Bacteria"/>
</dbReference>
<keyword evidence="1" id="KW-0732">Signal</keyword>
<dbReference type="PANTHER" id="PTHR34387">
    <property type="entry name" value="SLR1258 PROTEIN"/>
    <property type="match status" value="1"/>
</dbReference>
<sequence length="383" mass="43497">MEGNMKKIAIALFSLMSIISFSANENIVRKISVTGNAEREVMPDLAKINFKIEEKGSNLSQTTNEVNKKIEKFKSELRARKISLENLETKAFYNRKGSEYQDDEDILDVKTVPNKTVKKTDKKPTSYDVKMSMLVKNTDFNKISALIDLEDGDNLQSIQKNFDENTFAFNINENGTTVDQALNKVFNKLNASRRKLISAGIPESDIILSDYTIKENYTADNKNSRKDVYYVTNEFVLTTKNIKELNTIISIADDNGININGSINFDLSDKDRIESEMYKDAYNQTKQKAESILRSSKMKLGTPIIVSEDVEFQQKMIDRIDQDWSVAYNAAPTAELEYSNDRMITKTVAASAPVPMRAGKPRVDYTPKPLKLVQNISVMYEMK</sequence>
<dbReference type="GO" id="GO:0006974">
    <property type="term" value="P:DNA damage response"/>
    <property type="evidence" value="ECO:0007669"/>
    <property type="project" value="TreeGrafter"/>
</dbReference>
<organism evidence="2 3">
    <name type="scientific">Leptotrichia hofstadii F0254</name>
    <dbReference type="NCBI Taxonomy" id="634994"/>
    <lineage>
        <taxon>Bacteria</taxon>
        <taxon>Fusobacteriati</taxon>
        <taxon>Fusobacteriota</taxon>
        <taxon>Fusobacteriia</taxon>
        <taxon>Fusobacteriales</taxon>
        <taxon>Leptotrichiaceae</taxon>
        <taxon>Leptotrichia</taxon>
    </lineage>
</organism>
<accession>C9MYP9</accession>
<dbReference type="Gene3D" id="3.30.70.2970">
    <property type="entry name" value="Protein of unknown function (DUF541), domain 2"/>
    <property type="match status" value="2"/>
</dbReference>
<feature type="chain" id="PRO_5002998204" description="SIMPL domain-containing protein" evidence="1">
    <location>
        <begin position="23"/>
        <end position="383"/>
    </location>
</feature>
<evidence type="ECO:0008006" key="4">
    <source>
        <dbReference type="Google" id="ProtNLM"/>
    </source>
</evidence>
<proteinExistence type="predicted"/>
<dbReference type="AlphaFoldDB" id="C9MYP9"/>
<evidence type="ECO:0000256" key="1">
    <source>
        <dbReference type="SAM" id="SignalP"/>
    </source>
</evidence>
<dbReference type="EMBL" id="ACVB02000011">
    <property type="protein sequence ID" value="EEX74251.1"/>
    <property type="molecule type" value="Genomic_DNA"/>
</dbReference>
<comment type="caution">
    <text evidence="2">The sequence shown here is derived from an EMBL/GenBank/DDBJ whole genome shotgun (WGS) entry which is preliminary data.</text>
</comment>
<dbReference type="PANTHER" id="PTHR34387:SF2">
    <property type="entry name" value="SLR1258 PROTEIN"/>
    <property type="match status" value="1"/>
</dbReference>
<dbReference type="HOGENOM" id="CLU_778205_0_0_0"/>
<dbReference type="Pfam" id="PF04402">
    <property type="entry name" value="SIMPL"/>
    <property type="match status" value="2"/>
</dbReference>